<feature type="transmembrane region" description="Helical" evidence="6">
    <location>
        <begin position="462"/>
        <end position="483"/>
    </location>
</feature>
<feature type="compositionally biased region" description="Basic residues" evidence="7">
    <location>
        <begin position="119"/>
        <end position="128"/>
    </location>
</feature>
<name>A0A6J2UUG4_CHACN</name>
<evidence type="ECO:0000313" key="10">
    <source>
        <dbReference type="RefSeq" id="XP_030623699.1"/>
    </source>
</evidence>
<protein>
    <recommendedName>
        <fullName evidence="6">Transmembrane channel-like protein</fullName>
    </recommendedName>
</protein>
<feature type="compositionally biased region" description="Basic residues" evidence="7">
    <location>
        <begin position="66"/>
        <end position="77"/>
    </location>
</feature>
<feature type="transmembrane region" description="Helical" evidence="6">
    <location>
        <begin position="370"/>
        <end position="388"/>
    </location>
</feature>
<dbReference type="GO" id="GO:0050910">
    <property type="term" value="P:detection of mechanical stimulus involved in sensory perception of sound"/>
    <property type="evidence" value="ECO:0007669"/>
    <property type="project" value="TreeGrafter"/>
</dbReference>
<evidence type="ECO:0000256" key="2">
    <source>
        <dbReference type="ARBA" id="ARBA00006510"/>
    </source>
</evidence>
<feature type="compositionally biased region" description="Basic and acidic residues" evidence="7">
    <location>
        <begin position="129"/>
        <end position="157"/>
    </location>
</feature>
<feature type="compositionally biased region" description="Basic and acidic residues" evidence="7">
    <location>
        <begin position="828"/>
        <end position="842"/>
    </location>
</feature>
<dbReference type="InParanoid" id="A0A6J2UUG4"/>
<feature type="transmembrane region" description="Helical" evidence="6">
    <location>
        <begin position="503"/>
        <end position="524"/>
    </location>
</feature>
<keyword evidence="9" id="KW-1185">Reference proteome</keyword>
<sequence>MPRKSETTRKLEDVGIDIDGEVDSEDEEPRPRGRANNRRQAAGRKGKKAAASEDDEDEEEEEAPRNRRTANKKKAGKARVSEEESEDEAPKRRRGGNKKKATKAQDSDADSEEDEKPNKRNKRGATNKKQKEEQNNKEKKGDAKGKGKGKDKDNEKDKKKKKDNSSSDSNTDSEEEESMSEGEMARLMEEVEEKKKLIANIRNKPWRMKRRLTLLKEAQLFVDKFEGALGKGKGRKLYAYKVMMMKKWIKFQRDFENFKTACIPWERKIKEVESHFGSSVASYFIFLRWMYGMNLVLFSLTFGLVVIPEVLMGLPYGSIPRKTVPRPEQPTAMDYSVLMDFNGYCKYSVLFYGYYNNQRTIGFLKFRLPLSYLMVGIGTFGYSLMVVIRTMAKNADVGGGDGEDGEFTFAWKMFTSWDYLIGNSETADNKYASITTSFKESIVDEQENQKDENIHLRRFLRVLANFLITCSLGGSGYLIYFVVKRSQEFANMDDLGWYEKNEVEIIMSLLGLVCPMLFETIAELEDYHPRIALKWQLGRIFALFLGNLYTFLLALFDEVNAKLEEEKSIKNASIWFMNEYYANFTAMNPNNTEATPPPVDPSDVIRGPCWETQVGIEFVKLTVSDIQVTYLTILIGDFLRAVIVRFLNYCWCWDLEAGFPSYGEFDISGNVLGLVFNQGMIWMGAFYAPGLVGINVLRLLTSMYYQCWAVMSCNVPHERVFKASKSNNFYMGLLLLILFLSLLPVVYTIMSLPPSFDCGPFSGKDRMFDVIMETIDLDLPAFMGTLFGYVANPGLIIPAVLLMVLAIYYLNSVSEAYKNSNMELKKKMQMARDEEKNRRNNKDSTNQVMKDLEDLLPNRSLAPPAPPEEKTENKPDQGGKAPKVKPGTAGNGVNFQKEVSLASANPNARGAVTRPPGPRGPGPLPGNNAGPGPGRGRGRGQPPRS</sequence>
<proteinExistence type="inferred from homology"/>
<gene>
    <name evidence="10" type="primary">tmc2a</name>
</gene>
<feature type="transmembrane region" description="Helical" evidence="6">
    <location>
        <begin position="729"/>
        <end position="750"/>
    </location>
</feature>
<dbReference type="Pfam" id="PF07810">
    <property type="entry name" value="TMC"/>
    <property type="match status" value="1"/>
</dbReference>
<keyword evidence="5 6" id="KW-0472">Membrane</keyword>
<comment type="similarity">
    <text evidence="2 6">Belongs to the TMC family.</text>
</comment>
<dbReference type="InterPro" id="IPR012496">
    <property type="entry name" value="TMC_dom"/>
</dbReference>
<dbReference type="GeneID" id="115806980"/>
<evidence type="ECO:0000256" key="4">
    <source>
        <dbReference type="ARBA" id="ARBA00022989"/>
    </source>
</evidence>
<feature type="compositionally biased region" description="Pro residues" evidence="7">
    <location>
        <begin position="915"/>
        <end position="924"/>
    </location>
</feature>
<dbReference type="OrthoDB" id="5831905at2759"/>
<feature type="compositionally biased region" description="Basic and acidic residues" evidence="7">
    <location>
        <begin position="867"/>
        <end position="877"/>
    </location>
</feature>
<evidence type="ECO:0000256" key="1">
    <source>
        <dbReference type="ARBA" id="ARBA00004141"/>
    </source>
</evidence>
<keyword evidence="4 6" id="KW-1133">Transmembrane helix</keyword>
<feature type="region of interest" description="Disordered" evidence="7">
    <location>
        <begin position="1"/>
        <end position="183"/>
    </location>
</feature>
<feature type="region of interest" description="Disordered" evidence="7">
    <location>
        <begin position="854"/>
        <end position="945"/>
    </location>
</feature>
<dbReference type="FunCoup" id="A0A6J2UUG4">
    <property type="interactions" value="393"/>
</dbReference>
<dbReference type="AlphaFoldDB" id="A0A6J2UUG4"/>
<comment type="subcellular location">
    <subcellularLocation>
        <location evidence="1 6">Membrane</location>
        <topology evidence="1 6">Multi-pass membrane protein</topology>
    </subcellularLocation>
</comment>
<feature type="transmembrane region" description="Helical" evidence="6">
    <location>
        <begin position="536"/>
        <end position="556"/>
    </location>
</feature>
<feature type="compositionally biased region" description="Basic residues" evidence="7">
    <location>
        <begin position="32"/>
        <end position="48"/>
    </location>
</feature>
<evidence type="ECO:0000256" key="6">
    <source>
        <dbReference type="RuleBase" id="RU310713"/>
    </source>
</evidence>
<organism evidence="9 10">
    <name type="scientific">Chanos chanos</name>
    <name type="common">Milkfish</name>
    <name type="synonym">Mugil chanos</name>
    <dbReference type="NCBI Taxonomy" id="29144"/>
    <lineage>
        <taxon>Eukaryota</taxon>
        <taxon>Metazoa</taxon>
        <taxon>Chordata</taxon>
        <taxon>Craniata</taxon>
        <taxon>Vertebrata</taxon>
        <taxon>Euteleostomi</taxon>
        <taxon>Actinopterygii</taxon>
        <taxon>Neopterygii</taxon>
        <taxon>Teleostei</taxon>
        <taxon>Ostariophysi</taxon>
        <taxon>Gonorynchiformes</taxon>
        <taxon>Chanidae</taxon>
        <taxon>Chanos</taxon>
    </lineage>
</organism>
<feature type="transmembrane region" description="Helical" evidence="6">
    <location>
        <begin position="295"/>
        <end position="316"/>
    </location>
</feature>
<evidence type="ECO:0000256" key="3">
    <source>
        <dbReference type="ARBA" id="ARBA00022692"/>
    </source>
</evidence>
<accession>A0A6J2UUG4</accession>
<feature type="compositionally biased region" description="Acidic residues" evidence="7">
    <location>
        <begin position="52"/>
        <end position="62"/>
    </location>
</feature>
<dbReference type="PANTHER" id="PTHR23302">
    <property type="entry name" value="TRANSMEMBRANE CHANNEL-RELATED"/>
    <property type="match status" value="1"/>
</dbReference>
<evidence type="ECO:0000256" key="5">
    <source>
        <dbReference type="ARBA" id="ARBA00023136"/>
    </source>
</evidence>
<dbReference type="RefSeq" id="XP_030623699.1">
    <property type="nucleotide sequence ID" value="XM_030767839.1"/>
</dbReference>
<feature type="compositionally biased region" description="Acidic residues" evidence="7">
    <location>
        <begin position="14"/>
        <end position="28"/>
    </location>
</feature>
<evidence type="ECO:0000256" key="7">
    <source>
        <dbReference type="SAM" id="MobiDB-lite"/>
    </source>
</evidence>
<dbReference type="GO" id="GO:0060005">
    <property type="term" value="P:vestibular reflex"/>
    <property type="evidence" value="ECO:0007669"/>
    <property type="project" value="TreeGrafter"/>
</dbReference>
<feature type="compositionally biased region" description="Basic residues" evidence="7">
    <location>
        <begin position="91"/>
        <end position="102"/>
    </location>
</feature>
<dbReference type="Proteomes" id="UP000504632">
    <property type="component" value="Chromosome 3"/>
</dbReference>
<feature type="transmembrane region" description="Helical" evidence="6">
    <location>
        <begin position="680"/>
        <end position="701"/>
    </location>
</feature>
<feature type="transmembrane region" description="Helical" evidence="6">
    <location>
        <begin position="786"/>
        <end position="810"/>
    </location>
</feature>
<feature type="compositionally biased region" description="Basic and acidic residues" evidence="7">
    <location>
        <begin position="1"/>
        <end position="13"/>
    </location>
</feature>
<dbReference type="GO" id="GO:0008381">
    <property type="term" value="F:mechanosensitive monoatomic ion channel activity"/>
    <property type="evidence" value="ECO:0007669"/>
    <property type="project" value="TreeGrafter"/>
</dbReference>
<evidence type="ECO:0000259" key="8">
    <source>
        <dbReference type="Pfam" id="PF07810"/>
    </source>
</evidence>
<dbReference type="PANTHER" id="PTHR23302:SF17">
    <property type="entry name" value="TRANSMEMBRANE CHANNEL-LIKE PROTEIN 2"/>
    <property type="match status" value="1"/>
</dbReference>
<evidence type="ECO:0000313" key="9">
    <source>
        <dbReference type="Proteomes" id="UP000504632"/>
    </source>
</evidence>
<reference evidence="10" key="1">
    <citation type="submission" date="2025-08" db="UniProtKB">
        <authorList>
            <consortium name="RefSeq"/>
        </authorList>
    </citation>
    <scope>IDENTIFICATION</scope>
</reference>
<feature type="compositionally biased region" description="Acidic residues" evidence="7">
    <location>
        <begin position="171"/>
        <end position="180"/>
    </location>
</feature>
<keyword evidence="3 6" id="KW-0812">Transmembrane</keyword>
<feature type="region of interest" description="Disordered" evidence="7">
    <location>
        <begin position="828"/>
        <end position="847"/>
    </location>
</feature>
<dbReference type="GO" id="GO:0005886">
    <property type="term" value="C:plasma membrane"/>
    <property type="evidence" value="ECO:0007669"/>
    <property type="project" value="InterPro"/>
</dbReference>
<feature type="domain" description="TMC" evidence="8">
    <location>
        <begin position="609"/>
        <end position="724"/>
    </location>
</feature>
<dbReference type="CTD" id="571240"/>
<dbReference type="InterPro" id="IPR038900">
    <property type="entry name" value="TMC"/>
</dbReference>